<gene>
    <name evidence="10" type="primary">LOC111591917</name>
</gene>
<dbReference type="OrthoDB" id="6229420at2759"/>
<keyword evidence="3 8" id="KW-0812">Transmembrane</keyword>
<protein>
    <submittedName>
        <fullName evidence="10">Prominin-like protein</fullName>
    </submittedName>
</protein>
<feature type="transmembrane region" description="Helical" evidence="8">
    <location>
        <begin position="143"/>
        <end position="173"/>
    </location>
</feature>
<dbReference type="KEGG" id="dhe:111591917"/>
<dbReference type="Pfam" id="PF05478">
    <property type="entry name" value="Prominin"/>
    <property type="match status" value="1"/>
</dbReference>
<keyword evidence="5 8" id="KW-0472">Membrane</keyword>
<dbReference type="OMA" id="SLWNTLH"/>
<evidence type="ECO:0000256" key="7">
    <source>
        <dbReference type="SAM" id="MobiDB-lite"/>
    </source>
</evidence>
<dbReference type="Proteomes" id="UP000504633">
    <property type="component" value="Unplaced"/>
</dbReference>
<evidence type="ECO:0000256" key="1">
    <source>
        <dbReference type="ARBA" id="ARBA00004141"/>
    </source>
</evidence>
<evidence type="ECO:0000313" key="10">
    <source>
        <dbReference type="RefSeq" id="XP_023159607.2"/>
    </source>
</evidence>
<evidence type="ECO:0000256" key="4">
    <source>
        <dbReference type="ARBA" id="ARBA00022989"/>
    </source>
</evidence>
<dbReference type="InterPro" id="IPR008795">
    <property type="entry name" value="Prominin"/>
</dbReference>
<evidence type="ECO:0000256" key="6">
    <source>
        <dbReference type="ARBA" id="ARBA00023180"/>
    </source>
</evidence>
<dbReference type="GO" id="GO:0016020">
    <property type="term" value="C:membrane"/>
    <property type="evidence" value="ECO:0007669"/>
    <property type="project" value="UniProtKB-SubCell"/>
</dbReference>
<feature type="region of interest" description="Disordered" evidence="7">
    <location>
        <begin position="949"/>
        <end position="972"/>
    </location>
</feature>
<dbReference type="PANTHER" id="PTHR22730">
    <property type="entry name" value="PROMININ PROM PROTEIN"/>
    <property type="match status" value="1"/>
</dbReference>
<comment type="similarity">
    <text evidence="2">Belongs to the prominin family.</text>
</comment>
<accession>A0A6J1L000</accession>
<dbReference type="AlphaFoldDB" id="A0A6J1L000"/>
<dbReference type="PANTHER" id="PTHR22730:SF1">
    <property type="entry name" value="PROMININ-LIKE PROTEIN"/>
    <property type="match status" value="1"/>
</dbReference>
<organism evidence="9 10">
    <name type="scientific">Drosophila hydei</name>
    <name type="common">Fruit fly</name>
    <dbReference type="NCBI Taxonomy" id="7224"/>
    <lineage>
        <taxon>Eukaryota</taxon>
        <taxon>Metazoa</taxon>
        <taxon>Ecdysozoa</taxon>
        <taxon>Arthropoda</taxon>
        <taxon>Hexapoda</taxon>
        <taxon>Insecta</taxon>
        <taxon>Pterygota</taxon>
        <taxon>Neoptera</taxon>
        <taxon>Endopterygota</taxon>
        <taxon>Diptera</taxon>
        <taxon>Brachycera</taxon>
        <taxon>Muscomorpha</taxon>
        <taxon>Ephydroidea</taxon>
        <taxon>Drosophilidae</taxon>
        <taxon>Drosophila</taxon>
    </lineage>
</organism>
<comment type="subcellular location">
    <subcellularLocation>
        <location evidence="1">Membrane</location>
        <topology evidence="1">Multi-pass membrane protein</topology>
    </subcellularLocation>
</comment>
<sequence length="972" mass="110138">MTHDTIHLSKHLNPYKTRRVKRKSGAKCGLSAIFMLALITTMAPTRAQQIDWDEDFPSTHVTLVQSHFPNTIYSNYESDIPYTTERIYSNPITNTLDDVSQFLNDFTASDRSIPPGYIVINGDSLALGPKVEQNQWKDLLAEYWLLLLWVIFLVALIILMPCIGVCYFCFCCWRRCAPGCPTCDIKPDSRMRIGCGIFLALLLLGLFICLLFAFFANNSMERGFEYTQQTMQRGSDDTCRFLQDCGQHLQHLLVKNYQELQTNINDVLKNADTHILLDLMDTSQANALFDLERIFTNMKKALADFKIVKKLQDELLFYGAQLRDGIRGVKREITHATTTLCGSRTCLQFLKTTEIEMLDTSNCLHFDDLPNVDDYVIAAEEIANNTLEIINNALKRIEPLGEAIKAAIEPIVPPILTDLQAGEMLFKDEMNFMVKSIDAVINSIHFSTLRSTKSLEDVNDKFGSIRNIVNAIVLAILTIIVAVLLVALFFGFCTPVRMSDKDRICSKRSGAVCLLFAIALIFSVFWLTALVGLFYYIFGTVTYQGVCAPLRDRENNSLFSQIDPEIDLNKFLSEHVIQMNVEKAEDWEAHRKMVIETERAKMRSGGNVKVKRQTVPLRMSTAIKACEADESIFELMHQYNIYDIDELSRLQILQEHKLPNGTIFDANITEFVMLTNDEQTKLTEIQYSNLTDYHSSIFIQFLCDKMTPVPLPKVIQEIKQLEESLKSEWGRYDLAKVALANAANNLERYHYQLVDKIKSTMNEIKQKLKQIDNLILYEGLPFGESLQTLATSIKNSQEFIRTNAENYVAYLRTNLTTFVDTEASDYTDMVLTKGHNEVGKCRPLAYIYYKGVDLICRRLVYPLNGFWVGLLLAAMLLLPILYVAHRLICLYNKIYPLTMFLGPPIVCRACGGVSALDAGANNPELICVVGNEMVENIDESKDTTVEIATEPSSSSMTLCNSSSSTSSKHKQE</sequence>
<feature type="transmembrane region" description="Helical" evidence="8">
    <location>
        <begin position="468"/>
        <end position="490"/>
    </location>
</feature>
<evidence type="ECO:0000313" key="9">
    <source>
        <dbReference type="Proteomes" id="UP000504633"/>
    </source>
</evidence>
<evidence type="ECO:0000256" key="3">
    <source>
        <dbReference type="ARBA" id="ARBA00022692"/>
    </source>
</evidence>
<keyword evidence="9" id="KW-1185">Reference proteome</keyword>
<keyword evidence="4 8" id="KW-1133">Transmembrane helix</keyword>
<proteinExistence type="inferred from homology"/>
<reference evidence="10" key="1">
    <citation type="submission" date="2025-08" db="UniProtKB">
        <authorList>
            <consortium name="RefSeq"/>
        </authorList>
    </citation>
    <scope>IDENTIFICATION</scope>
    <source>
        <strain evidence="10">15085-1641.00</strain>
        <tissue evidence="10">Whole body</tissue>
    </source>
</reference>
<feature type="transmembrane region" description="Helical" evidence="8">
    <location>
        <begin position="193"/>
        <end position="216"/>
    </location>
</feature>
<evidence type="ECO:0000256" key="2">
    <source>
        <dbReference type="ARBA" id="ARBA00006058"/>
    </source>
</evidence>
<feature type="transmembrane region" description="Helical" evidence="8">
    <location>
        <begin position="511"/>
        <end position="538"/>
    </location>
</feature>
<dbReference type="GeneID" id="111591917"/>
<feature type="transmembrane region" description="Helical" evidence="8">
    <location>
        <begin position="865"/>
        <end position="884"/>
    </location>
</feature>
<dbReference type="RefSeq" id="XP_023159607.2">
    <property type="nucleotide sequence ID" value="XM_023303839.2"/>
</dbReference>
<feature type="compositionally biased region" description="Low complexity" evidence="7">
    <location>
        <begin position="952"/>
        <end position="966"/>
    </location>
</feature>
<evidence type="ECO:0000256" key="5">
    <source>
        <dbReference type="ARBA" id="ARBA00023136"/>
    </source>
</evidence>
<evidence type="ECO:0000256" key="8">
    <source>
        <dbReference type="SAM" id="Phobius"/>
    </source>
</evidence>
<name>A0A6J1L000_DROHY</name>
<keyword evidence="6" id="KW-0325">Glycoprotein</keyword>